<accession>A0AAN9J5Y1</accession>
<feature type="region of interest" description="Disordered" evidence="1">
    <location>
        <begin position="1"/>
        <end position="43"/>
    </location>
</feature>
<keyword evidence="3" id="KW-1185">Reference proteome</keyword>
<reference evidence="2 3" key="1">
    <citation type="submission" date="2024-01" db="EMBL/GenBank/DDBJ databases">
        <title>The genomes of 5 underutilized Papilionoideae crops provide insights into root nodulation and disease resistance.</title>
        <authorList>
            <person name="Yuan L."/>
        </authorList>
    </citation>
    <scope>NUCLEOTIDE SEQUENCE [LARGE SCALE GENOMIC DNA]</scope>
    <source>
        <strain evidence="2">LY-2023</strain>
        <tissue evidence="2">Leaf</tissue>
    </source>
</reference>
<feature type="compositionally biased region" description="Polar residues" evidence="1">
    <location>
        <begin position="16"/>
        <end position="28"/>
    </location>
</feature>
<proteinExistence type="predicted"/>
<protein>
    <submittedName>
        <fullName evidence="2">Uncharacterized protein</fullName>
    </submittedName>
</protein>
<name>A0AAN9J5Y1_CLITE</name>
<evidence type="ECO:0000313" key="3">
    <source>
        <dbReference type="Proteomes" id="UP001359559"/>
    </source>
</evidence>
<sequence length="83" mass="9075">MDNEMAEKRAIGVDNRPNTCKENQSRFSQKAVVQGDPEENSTNMIGELSPQVNDFNHDVSISTALFESSSLDDLSGILTTGEI</sequence>
<comment type="caution">
    <text evidence="2">The sequence shown here is derived from an EMBL/GenBank/DDBJ whole genome shotgun (WGS) entry which is preliminary data.</text>
</comment>
<dbReference type="Proteomes" id="UP001359559">
    <property type="component" value="Unassembled WGS sequence"/>
</dbReference>
<feature type="compositionally biased region" description="Basic and acidic residues" evidence="1">
    <location>
        <begin position="1"/>
        <end position="11"/>
    </location>
</feature>
<evidence type="ECO:0000256" key="1">
    <source>
        <dbReference type="SAM" id="MobiDB-lite"/>
    </source>
</evidence>
<dbReference type="EMBL" id="JAYKXN010000004">
    <property type="protein sequence ID" value="KAK7292855.1"/>
    <property type="molecule type" value="Genomic_DNA"/>
</dbReference>
<dbReference type="AlphaFoldDB" id="A0AAN9J5Y1"/>
<organism evidence="2 3">
    <name type="scientific">Clitoria ternatea</name>
    <name type="common">Butterfly pea</name>
    <dbReference type="NCBI Taxonomy" id="43366"/>
    <lineage>
        <taxon>Eukaryota</taxon>
        <taxon>Viridiplantae</taxon>
        <taxon>Streptophyta</taxon>
        <taxon>Embryophyta</taxon>
        <taxon>Tracheophyta</taxon>
        <taxon>Spermatophyta</taxon>
        <taxon>Magnoliopsida</taxon>
        <taxon>eudicotyledons</taxon>
        <taxon>Gunneridae</taxon>
        <taxon>Pentapetalae</taxon>
        <taxon>rosids</taxon>
        <taxon>fabids</taxon>
        <taxon>Fabales</taxon>
        <taxon>Fabaceae</taxon>
        <taxon>Papilionoideae</taxon>
        <taxon>50 kb inversion clade</taxon>
        <taxon>NPAAA clade</taxon>
        <taxon>indigoferoid/millettioid clade</taxon>
        <taxon>Phaseoleae</taxon>
        <taxon>Clitoria</taxon>
    </lineage>
</organism>
<gene>
    <name evidence="2" type="ORF">RJT34_15709</name>
</gene>
<evidence type="ECO:0000313" key="2">
    <source>
        <dbReference type="EMBL" id="KAK7292855.1"/>
    </source>
</evidence>